<name>A0A836MR15_9NEIS</name>
<dbReference type="Gene3D" id="3.90.550.10">
    <property type="entry name" value="Spore Coat Polysaccharide Biosynthesis Protein SpsA, Chain A"/>
    <property type="match status" value="1"/>
</dbReference>
<evidence type="ECO:0000256" key="4">
    <source>
        <dbReference type="ARBA" id="ARBA00022679"/>
    </source>
</evidence>
<evidence type="ECO:0000256" key="1">
    <source>
        <dbReference type="ARBA" id="ARBA00006890"/>
    </source>
</evidence>
<accession>A0A836MR15</accession>
<evidence type="ECO:0000313" key="9">
    <source>
        <dbReference type="EMBL" id="KDN14562.1"/>
    </source>
</evidence>
<dbReference type="OrthoDB" id="9803306at2"/>
<gene>
    <name evidence="9" type="ORF">SALWKB29_1352</name>
</gene>
<dbReference type="InterPro" id="IPR029044">
    <property type="entry name" value="Nucleotide-diphossugar_trans"/>
</dbReference>
<dbReference type="RefSeq" id="WP_037491228.1">
    <property type="nucleotide sequence ID" value="NZ_JFZV01000006.1"/>
</dbReference>
<comment type="caution">
    <text evidence="9">The sequence shown here is derived from an EMBL/GenBank/DDBJ whole genome shotgun (WGS) entry which is preliminary data.</text>
</comment>
<dbReference type="EC" id="2.7.7.9" evidence="2 7"/>
<comment type="similarity">
    <text evidence="1 7">Belongs to the UDPGP type 2 family.</text>
</comment>
<dbReference type="Pfam" id="PF00483">
    <property type="entry name" value="NTP_transferase"/>
    <property type="match status" value="1"/>
</dbReference>
<dbReference type="Proteomes" id="UP000027170">
    <property type="component" value="Unassembled WGS sequence"/>
</dbReference>
<evidence type="ECO:0000256" key="6">
    <source>
        <dbReference type="ARBA" id="ARBA00048128"/>
    </source>
</evidence>
<evidence type="ECO:0000256" key="7">
    <source>
        <dbReference type="RuleBase" id="RU361259"/>
    </source>
</evidence>
<dbReference type="GO" id="GO:0006011">
    <property type="term" value="P:UDP-alpha-D-glucose metabolic process"/>
    <property type="evidence" value="ECO:0007669"/>
    <property type="project" value="InterPro"/>
</dbReference>
<evidence type="ECO:0000256" key="2">
    <source>
        <dbReference type="ARBA" id="ARBA00012415"/>
    </source>
</evidence>
<evidence type="ECO:0000256" key="3">
    <source>
        <dbReference type="ARBA" id="ARBA00019048"/>
    </source>
</evidence>
<dbReference type="AlphaFoldDB" id="A0A836MR15"/>
<dbReference type="GO" id="GO:0003983">
    <property type="term" value="F:UTP:glucose-1-phosphate uridylyltransferase activity"/>
    <property type="evidence" value="ECO:0007669"/>
    <property type="project" value="UniProtKB-EC"/>
</dbReference>
<reference evidence="9 10" key="1">
    <citation type="submission" date="2014-03" db="EMBL/GenBank/DDBJ databases">
        <title>The genomes of two eusocial bee gut symbionts.</title>
        <authorList>
            <person name="Kwong W.K."/>
            <person name="Engel P."/>
            <person name="Koch H."/>
            <person name="Moran N.A."/>
        </authorList>
    </citation>
    <scope>NUCLEOTIDE SEQUENCE [LARGE SCALE GENOMIC DNA]</scope>
    <source>
        <strain evidence="10">wkB29</strain>
    </source>
</reference>
<evidence type="ECO:0000259" key="8">
    <source>
        <dbReference type="Pfam" id="PF00483"/>
    </source>
</evidence>
<evidence type="ECO:0000313" key="10">
    <source>
        <dbReference type="Proteomes" id="UP000027170"/>
    </source>
</evidence>
<dbReference type="SUPFAM" id="SSF53448">
    <property type="entry name" value="Nucleotide-diphospho-sugar transferases"/>
    <property type="match status" value="1"/>
</dbReference>
<protein>
    <recommendedName>
        <fullName evidence="3 7">UTP--glucose-1-phosphate uridylyltransferase</fullName>
        <ecNumber evidence="2 7">2.7.7.9</ecNumber>
    </recommendedName>
    <alternativeName>
        <fullName evidence="7">UDP-glucose pyrophosphorylase</fullName>
    </alternativeName>
</protein>
<comment type="catalytic activity">
    <reaction evidence="6 7">
        <text>alpha-D-glucose 1-phosphate + UTP + H(+) = UDP-alpha-D-glucose + diphosphate</text>
        <dbReference type="Rhea" id="RHEA:19889"/>
        <dbReference type="ChEBI" id="CHEBI:15378"/>
        <dbReference type="ChEBI" id="CHEBI:33019"/>
        <dbReference type="ChEBI" id="CHEBI:46398"/>
        <dbReference type="ChEBI" id="CHEBI:58601"/>
        <dbReference type="ChEBI" id="CHEBI:58885"/>
        <dbReference type="EC" id="2.7.7.9"/>
    </reaction>
</comment>
<keyword evidence="4 7" id="KW-0808">Transferase</keyword>
<sequence>MKTEPIRKCVFPVAGMGTRFLPATKASPKEMLPIVDKPLIQYAVEEAVAAGCTELVFITGRNKRCIEDHFDKAYELETELAYRNQNKLLDFVQDILPPNVTCLYIRQPAALGLGHAVLCSRAAVGKENFAVVLADDLIDAQSGALSQMMDAYHRTGCNVLGVENVDPKQTGAYGIVETAREDSFDYVKSIVEKPHPDEAPSHLGVVGRYILSARIFDFLTNLPRGAGGEIQLTDAIARLLTEQKMIAYAFAGRRYDCGDKLGYLEATVAYGMKHPLVGEEFKKLLQRMVC</sequence>
<feature type="domain" description="Nucleotidyl transferase" evidence="8">
    <location>
        <begin position="14"/>
        <end position="269"/>
    </location>
</feature>
<dbReference type="PANTHER" id="PTHR43197:SF1">
    <property type="entry name" value="UTP--GLUCOSE-1-PHOSPHATE URIDYLYLTRANSFERASE"/>
    <property type="match status" value="1"/>
</dbReference>
<organism evidence="9 10">
    <name type="scientific">Snodgrassella communis</name>
    <dbReference type="NCBI Taxonomy" id="2946699"/>
    <lineage>
        <taxon>Bacteria</taxon>
        <taxon>Pseudomonadati</taxon>
        <taxon>Pseudomonadota</taxon>
        <taxon>Betaproteobacteria</taxon>
        <taxon>Neisseriales</taxon>
        <taxon>Neisseriaceae</taxon>
        <taxon>Snodgrassella</taxon>
    </lineage>
</organism>
<evidence type="ECO:0000256" key="5">
    <source>
        <dbReference type="ARBA" id="ARBA00022695"/>
    </source>
</evidence>
<keyword evidence="10" id="KW-1185">Reference proteome</keyword>
<dbReference type="InterPro" id="IPR005835">
    <property type="entry name" value="NTP_transferase_dom"/>
</dbReference>
<dbReference type="PANTHER" id="PTHR43197">
    <property type="entry name" value="UTP--GLUCOSE-1-PHOSPHATE URIDYLYLTRANSFERASE"/>
    <property type="match status" value="1"/>
</dbReference>
<proteinExistence type="inferred from homology"/>
<dbReference type="EMBL" id="JFZV01000006">
    <property type="protein sequence ID" value="KDN14562.1"/>
    <property type="molecule type" value="Genomic_DNA"/>
</dbReference>
<dbReference type="NCBIfam" id="TIGR01099">
    <property type="entry name" value="galU"/>
    <property type="match status" value="1"/>
</dbReference>
<dbReference type="InterPro" id="IPR005771">
    <property type="entry name" value="GalU_uridylyltTrfase_bac/arc"/>
</dbReference>
<dbReference type="CDD" id="cd02541">
    <property type="entry name" value="UGPase_prokaryotic"/>
    <property type="match status" value="1"/>
</dbReference>
<keyword evidence="5 7" id="KW-0548">Nucleotidyltransferase</keyword>